<accession>A0A212KIU7</accession>
<name>A0A212KIU7_9BACT</name>
<dbReference type="Pfam" id="PF00550">
    <property type="entry name" value="PP-binding"/>
    <property type="match status" value="1"/>
</dbReference>
<dbReference type="InterPro" id="IPR036736">
    <property type="entry name" value="ACP-like_sf"/>
</dbReference>
<dbReference type="Gene3D" id="1.10.1200.10">
    <property type="entry name" value="ACP-like"/>
    <property type="match status" value="1"/>
</dbReference>
<dbReference type="RefSeq" id="WP_192113804.1">
    <property type="nucleotide sequence ID" value="NZ_CABUEN010000013.1"/>
</dbReference>
<organism evidence="2">
    <name type="scientific">uncultured Desulfovibrio sp</name>
    <dbReference type="NCBI Taxonomy" id="167968"/>
    <lineage>
        <taxon>Bacteria</taxon>
        <taxon>Pseudomonadati</taxon>
        <taxon>Thermodesulfobacteriota</taxon>
        <taxon>Desulfovibrionia</taxon>
        <taxon>Desulfovibrionales</taxon>
        <taxon>Desulfovibrionaceae</taxon>
        <taxon>Desulfovibrio</taxon>
        <taxon>environmental samples</taxon>
    </lineage>
</organism>
<feature type="domain" description="Carrier" evidence="1">
    <location>
        <begin position="9"/>
        <end position="68"/>
    </location>
</feature>
<gene>
    <name evidence="2" type="ORF">KM92DES2_20117</name>
</gene>
<evidence type="ECO:0000313" key="2">
    <source>
        <dbReference type="EMBL" id="SBW11571.1"/>
    </source>
</evidence>
<reference evidence="2" key="1">
    <citation type="submission" date="2016-04" db="EMBL/GenBank/DDBJ databases">
        <authorList>
            <person name="Evans L.H."/>
            <person name="Alamgir A."/>
            <person name="Owens N."/>
            <person name="Weber N.D."/>
            <person name="Virtaneva K."/>
            <person name="Barbian K."/>
            <person name="Babar A."/>
            <person name="Rosenke K."/>
        </authorList>
    </citation>
    <scope>NUCLEOTIDE SEQUENCE</scope>
    <source>
        <strain evidence="2">92-2</strain>
    </source>
</reference>
<dbReference type="SUPFAM" id="SSF47336">
    <property type="entry name" value="ACP-like"/>
    <property type="match status" value="1"/>
</dbReference>
<evidence type="ECO:0000259" key="1">
    <source>
        <dbReference type="Pfam" id="PF00550"/>
    </source>
</evidence>
<dbReference type="InterPro" id="IPR009081">
    <property type="entry name" value="PP-bd_ACP"/>
</dbReference>
<sequence>MLEQKKFFATLQDILQTDTPITPDTKLTGMEEWDSLSIMSCIALFDKELGVKTRFSQYKDVNTVADLMSLGEGKIA</sequence>
<dbReference type="AlphaFoldDB" id="A0A212KIU7"/>
<dbReference type="EMBL" id="FLUP01000002">
    <property type="protein sequence ID" value="SBW11571.1"/>
    <property type="molecule type" value="Genomic_DNA"/>
</dbReference>
<protein>
    <submittedName>
        <fullName evidence="2">Putative acyl carrier protein</fullName>
    </submittedName>
</protein>
<proteinExistence type="predicted"/>